<dbReference type="Gene3D" id="3.40.50.300">
    <property type="entry name" value="P-loop containing nucleotide triphosphate hydrolases"/>
    <property type="match status" value="1"/>
</dbReference>
<name>A0A183FEQ4_HELPZ</name>
<evidence type="ECO:0000256" key="3">
    <source>
        <dbReference type="ARBA" id="ARBA00022741"/>
    </source>
</evidence>
<dbReference type="PANTHER" id="PTHR23077">
    <property type="entry name" value="AAA-FAMILY ATPASE"/>
    <property type="match status" value="1"/>
</dbReference>
<evidence type="ECO:0000313" key="9">
    <source>
        <dbReference type="WBParaSite" id="HPBE_0000488801-mRNA-1"/>
    </source>
</evidence>
<keyword evidence="8" id="KW-1185">Reference proteome</keyword>
<evidence type="ECO:0000256" key="6">
    <source>
        <dbReference type="RuleBase" id="RU003651"/>
    </source>
</evidence>
<dbReference type="Pfam" id="PF17862">
    <property type="entry name" value="AAA_lid_3"/>
    <property type="match status" value="1"/>
</dbReference>
<evidence type="ECO:0000313" key="8">
    <source>
        <dbReference type="Proteomes" id="UP000050761"/>
    </source>
</evidence>
<proteinExistence type="inferred from homology"/>
<sequence>LFCSVLKILKYCRSGITVLRHPTSPILRCDFDKALSYSRPDLSAASKAKHEVKVTLDDVGGLAAAKRTLQEVLIWPFKYPEVFESYGISLGKGVLLHGASGCGKTLLANAIATHSKFNSIFVKGPELFSKYIGSSEENVRRVFERARASSPCVIIFDELDSLAQQRGSDSSGVTDRVVNQLLTEMDGVEGKSGVFVIGCSSRMDLIDSALLRPGRFDYILECPMPDKEDRSDILRVHLRSVKHSSDVNPDQWAARTDGWTGADLKALITNAQFDALRGRPISKFQDPLRSEQTIITNSNIEAVFKESCPKRLSRPRKAFRVGEQLTLE</sequence>
<protein>
    <submittedName>
        <fullName evidence="9">AAA domain-containing protein</fullName>
    </submittedName>
</protein>
<organism evidence="8 9">
    <name type="scientific">Heligmosomoides polygyrus</name>
    <name type="common">Parasitic roundworm</name>
    <dbReference type="NCBI Taxonomy" id="6339"/>
    <lineage>
        <taxon>Eukaryota</taxon>
        <taxon>Metazoa</taxon>
        <taxon>Ecdysozoa</taxon>
        <taxon>Nematoda</taxon>
        <taxon>Chromadorea</taxon>
        <taxon>Rhabditida</taxon>
        <taxon>Rhabditina</taxon>
        <taxon>Rhabditomorpha</taxon>
        <taxon>Strongyloidea</taxon>
        <taxon>Heligmosomidae</taxon>
        <taxon>Heligmosomoides</taxon>
    </lineage>
</organism>
<dbReference type="GO" id="GO:0005778">
    <property type="term" value="C:peroxisomal membrane"/>
    <property type="evidence" value="ECO:0007669"/>
    <property type="project" value="TreeGrafter"/>
</dbReference>
<evidence type="ECO:0000256" key="4">
    <source>
        <dbReference type="ARBA" id="ARBA00022840"/>
    </source>
</evidence>
<dbReference type="PANTHER" id="PTHR23077:SF12">
    <property type="entry name" value="PEROXISOMAL ATPASE PEX1"/>
    <property type="match status" value="1"/>
</dbReference>
<dbReference type="Gene3D" id="1.10.8.60">
    <property type="match status" value="1"/>
</dbReference>
<dbReference type="SUPFAM" id="SSF52540">
    <property type="entry name" value="P-loop containing nucleoside triphosphate hydrolases"/>
    <property type="match status" value="1"/>
</dbReference>
<dbReference type="InterPro" id="IPR041569">
    <property type="entry name" value="AAA_lid_3"/>
</dbReference>
<dbReference type="InterPro" id="IPR050168">
    <property type="entry name" value="AAA_ATPase_domain"/>
</dbReference>
<accession>A0A183FEQ4</accession>
<keyword evidence="4 6" id="KW-0067">ATP-binding</keyword>
<dbReference type="PROSITE" id="PS00674">
    <property type="entry name" value="AAA"/>
    <property type="match status" value="1"/>
</dbReference>
<dbReference type="GO" id="GO:0005829">
    <property type="term" value="C:cytosol"/>
    <property type="evidence" value="ECO:0007669"/>
    <property type="project" value="TreeGrafter"/>
</dbReference>
<dbReference type="InterPro" id="IPR003960">
    <property type="entry name" value="ATPase_AAA_CS"/>
</dbReference>
<dbReference type="GO" id="GO:0016887">
    <property type="term" value="F:ATP hydrolysis activity"/>
    <property type="evidence" value="ECO:0007669"/>
    <property type="project" value="InterPro"/>
</dbReference>
<evidence type="ECO:0000256" key="5">
    <source>
        <dbReference type="ARBA" id="ARBA00061477"/>
    </source>
</evidence>
<dbReference type="GO" id="GO:0016558">
    <property type="term" value="P:protein import into peroxisome matrix"/>
    <property type="evidence" value="ECO:0007669"/>
    <property type="project" value="TreeGrafter"/>
</dbReference>
<feature type="domain" description="AAA+ ATPase" evidence="7">
    <location>
        <begin position="90"/>
        <end position="226"/>
    </location>
</feature>
<comment type="similarity">
    <text evidence="5">Belongs to the AAA ATPase family. AFG2 subfamily.</text>
</comment>
<reference evidence="9" key="1">
    <citation type="submission" date="2019-09" db="UniProtKB">
        <authorList>
            <consortium name="WormBaseParasite"/>
        </authorList>
    </citation>
    <scope>IDENTIFICATION</scope>
</reference>
<dbReference type="Pfam" id="PF00004">
    <property type="entry name" value="AAA"/>
    <property type="match status" value="1"/>
</dbReference>
<dbReference type="InterPro" id="IPR003593">
    <property type="entry name" value="AAA+_ATPase"/>
</dbReference>
<comment type="subcellular location">
    <subcellularLocation>
        <location evidence="1">Cytoplasm</location>
    </subcellularLocation>
</comment>
<dbReference type="InterPro" id="IPR027417">
    <property type="entry name" value="P-loop_NTPase"/>
</dbReference>
<dbReference type="WBParaSite" id="HPBE_0000488801-mRNA-1">
    <property type="protein sequence ID" value="HPBE_0000488801-mRNA-1"/>
    <property type="gene ID" value="HPBE_0000488801"/>
</dbReference>
<dbReference type="AlphaFoldDB" id="A0A183FEQ4"/>
<evidence type="ECO:0000256" key="1">
    <source>
        <dbReference type="ARBA" id="ARBA00004496"/>
    </source>
</evidence>
<dbReference type="SMART" id="SM00382">
    <property type="entry name" value="AAA"/>
    <property type="match status" value="1"/>
</dbReference>
<dbReference type="Proteomes" id="UP000050761">
    <property type="component" value="Unassembled WGS sequence"/>
</dbReference>
<dbReference type="InterPro" id="IPR003959">
    <property type="entry name" value="ATPase_AAA_core"/>
</dbReference>
<dbReference type="FunFam" id="3.40.50.300:FF:000567">
    <property type="entry name" value="ATPase, AAA family protein"/>
    <property type="match status" value="1"/>
</dbReference>
<keyword evidence="2" id="KW-0963">Cytoplasm</keyword>
<dbReference type="GO" id="GO:0005524">
    <property type="term" value="F:ATP binding"/>
    <property type="evidence" value="ECO:0007669"/>
    <property type="project" value="UniProtKB-KW"/>
</dbReference>
<evidence type="ECO:0000259" key="7">
    <source>
        <dbReference type="SMART" id="SM00382"/>
    </source>
</evidence>
<keyword evidence="3 6" id="KW-0547">Nucleotide-binding</keyword>
<evidence type="ECO:0000256" key="2">
    <source>
        <dbReference type="ARBA" id="ARBA00022490"/>
    </source>
</evidence>